<dbReference type="InterPro" id="IPR012312">
    <property type="entry name" value="Hemerythrin-like"/>
</dbReference>
<dbReference type="InterPro" id="IPR050669">
    <property type="entry name" value="Hemerythrin"/>
</dbReference>
<dbReference type="Gene3D" id="1.20.120.50">
    <property type="entry name" value="Hemerythrin-like"/>
    <property type="match status" value="1"/>
</dbReference>
<keyword evidence="6" id="KW-1185">Reference proteome</keyword>
<dbReference type="NCBIfam" id="NF033749">
    <property type="entry name" value="bact_hemeryth"/>
    <property type="match status" value="1"/>
</dbReference>
<keyword evidence="2" id="KW-0479">Metal-binding</keyword>
<organism evidence="5 6">
    <name type="scientific">Lacrimispora algidixylanolytica</name>
    <dbReference type="NCBI Taxonomy" id="94868"/>
    <lineage>
        <taxon>Bacteria</taxon>
        <taxon>Bacillati</taxon>
        <taxon>Bacillota</taxon>
        <taxon>Clostridia</taxon>
        <taxon>Lachnospirales</taxon>
        <taxon>Lachnospiraceae</taxon>
        <taxon>Lacrimispora</taxon>
    </lineage>
</organism>
<protein>
    <submittedName>
        <fullName evidence="5">Hemerythrin</fullName>
    </submittedName>
</protein>
<dbReference type="Proteomes" id="UP000284277">
    <property type="component" value="Unassembled WGS sequence"/>
</dbReference>
<evidence type="ECO:0000313" key="6">
    <source>
        <dbReference type="Proteomes" id="UP000284277"/>
    </source>
</evidence>
<comment type="similarity">
    <text evidence="1">Belongs to the hemerythrin family.</text>
</comment>
<evidence type="ECO:0000313" key="5">
    <source>
        <dbReference type="EMBL" id="RKD31757.1"/>
    </source>
</evidence>
<name>A0A419T2L7_9FIRM</name>
<dbReference type="Pfam" id="PF01814">
    <property type="entry name" value="Hemerythrin"/>
    <property type="match status" value="1"/>
</dbReference>
<accession>A0A419T2L7</accession>
<dbReference type="EMBL" id="MCIA01000016">
    <property type="protein sequence ID" value="RKD31757.1"/>
    <property type="molecule type" value="Genomic_DNA"/>
</dbReference>
<gene>
    <name evidence="5" type="ORF">BET01_19760</name>
</gene>
<dbReference type="AlphaFoldDB" id="A0A419T2L7"/>
<proteinExistence type="inferred from homology"/>
<keyword evidence="3" id="KW-0408">Iron</keyword>
<dbReference type="InterPro" id="IPR012827">
    <property type="entry name" value="Hemerythrin_metal-bd"/>
</dbReference>
<dbReference type="InterPro" id="IPR035938">
    <property type="entry name" value="Hemerythrin-like_sf"/>
</dbReference>
<evidence type="ECO:0000256" key="1">
    <source>
        <dbReference type="ARBA" id="ARBA00010587"/>
    </source>
</evidence>
<sequence>MPWTPNLSVGISMIDDQHKMWFQKAEALFEAGKNNRAKEYVGELLDFLDDYTKKHFADEEKYMLSIQYPGYQEQKAAHTAFITQLNKIKSDYNSSGGNLLVILNANQMILDWLTKHISNMDKKIGEFAKKAH</sequence>
<dbReference type="PANTHER" id="PTHR37164">
    <property type="entry name" value="BACTERIOHEMERYTHRIN"/>
    <property type="match status" value="1"/>
</dbReference>
<evidence type="ECO:0000256" key="3">
    <source>
        <dbReference type="ARBA" id="ARBA00023004"/>
    </source>
</evidence>
<comment type="caution">
    <text evidence="5">The sequence shown here is derived from an EMBL/GenBank/DDBJ whole genome shotgun (WGS) entry which is preliminary data.</text>
</comment>
<dbReference type="RefSeq" id="WP_120196926.1">
    <property type="nucleotide sequence ID" value="NZ_MCIA01000016.1"/>
</dbReference>
<feature type="domain" description="Hemerythrin-like" evidence="4">
    <location>
        <begin position="10"/>
        <end position="125"/>
    </location>
</feature>
<evidence type="ECO:0000259" key="4">
    <source>
        <dbReference type="Pfam" id="PF01814"/>
    </source>
</evidence>
<dbReference type="OrthoDB" id="1706569at2"/>
<dbReference type="CDD" id="cd12107">
    <property type="entry name" value="Hemerythrin"/>
    <property type="match status" value="1"/>
</dbReference>
<evidence type="ECO:0000256" key="2">
    <source>
        <dbReference type="ARBA" id="ARBA00022723"/>
    </source>
</evidence>
<dbReference type="SUPFAM" id="SSF47188">
    <property type="entry name" value="Hemerythrin-like"/>
    <property type="match status" value="1"/>
</dbReference>
<dbReference type="NCBIfam" id="TIGR02481">
    <property type="entry name" value="hemeryth_dom"/>
    <property type="match status" value="1"/>
</dbReference>
<dbReference type="PANTHER" id="PTHR37164:SF1">
    <property type="entry name" value="BACTERIOHEMERYTHRIN"/>
    <property type="match status" value="1"/>
</dbReference>
<reference evidence="5 6" key="1">
    <citation type="submission" date="2016-08" db="EMBL/GenBank/DDBJ databases">
        <title>A new outlook on sporulation: Clostridium algidixylanolyticum.</title>
        <authorList>
            <person name="Poppleton D.I."/>
            <person name="Gribaldo S."/>
        </authorList>
    </citation>
    <scope>NUCLEOTIDE SEQUENCE [LARGE SCALE GENOMIC DNA]</scope>
    <source>
        <strain evidence="5 6">SPL73</strain>
    </source>
</reference>
<dbReference type="GO" id="GO:0046872">
    <property type="term" value="F:metal ion binding"/>
    <property type="evidence" value="ECO:0007669"/>
    <property type="project" value="UniProtKB-KW"/>
</dbReference>